<comment type="function">
    <text evidence="10">Catalyzes the reversible epimerization of D-ribulose 5-phosphate to D-xylulose 5-phosphate.</text>
</comment>
<evidence type="ECO:0000256" key="7">
    <source>
        <dbReference type="ARBA" id="ARBA00013188"/>
    </source>
</evidence>
<protein>
    <recommendedName>
        <fullName evidence="7 10">Ribulose-phosphate 3-epimerase</fullName>
        <ecNumber evidence="7 10">5.1.3.1</ecNumber>
    </recommendedName>
</protein>
<dbReference type="EC" id="5.1.3.1" evidence="7 10"/>
<keyword evidence="13" id="KW-0862">Zinc</keyword>
<dbReference type="SUPFAM" id="SSF51366">
    <property type="entry name" value="Ribulose-phoshate binding barrel"/>
    <property type="match status" value="1"/>
</dbReference>
<dbReference type="AlphaFoldDB" id="A0A840VM30"/>
<dbReference type="NCBIfam" id="NF004076">
    <property type="entry name" value="PRK05581.1-4"/>
    <property type="match status" value="1"/>
</dbReference>
<keyword evidence="9 10" id="KW-0413">Isomerase</keyword>
<dbReference type="CDD" id="cd00429">
    <property type="entry name" value="RPE"/>
    <property type="match status" value="1"/>
</dbReference>
<comment type="cofactor">
    <cofactor evidence="3">
        <name>Co(2+)</name>
        <dbReference type="ChEBI" id="CHEBI:48828"/>
    </cofactor>
</comment>
<dbReference type="NCBIfam" id="TIGR01163">
    <property type="entry name" value="rpe"/>
    <property type="match status" value="1"/>
</dbReference>
<dbReference type="PROSITE" id="PS01085">
    <property type="entry name" value="RIBUL_P_3_EPIMER_1"/>
    <property type="match status" value="1"/>
</dbReference>
<dbReference type="PANTHER" id="PTHR11749">
    <property type="entry name" value="RIBULOSE-5-PHOSPHATE-3-EPIMERASE"/>
    <property type="match status" value="1"/>
</dbReference>
<evidence type="ECO:0000256" key="5">
    <source>
        <dbReference type="ARBA" id="ARBA00001954"/>
    </source>
</evidence>
<dbReference type="InterPro" id="IPR000056">
    <property type="entry name" value="Ribul_P_3_epim-like"/>
</dbReference>
<feature type="active site" description="Proton acceptor" evidence="10 12">
    <location>
        <position position="40"/>
    </location>
</feature>
<gene>
    <name evidence="10" type="primary">rpe</name>
    <name evidence="15" type="ORF">HNP71_000889</name>
</gene>
<evidence type="ECO:0000313" key="16">
    <source>
        <dbReference type="Proteomes" id="UP000553706"/>
    </source>
</evidence>
<comment type="caution">
    <text evidence="10">Lacks conserved residue(s) required for the propagation of feature annotation.</text>
</comment>
<keyword evidence="16" id="KW-1185">Reference proteome</keyword>
<keyword evidence="8 10" id="KW-0479">Metal-binding</keyword>
<evidence type="ECO:0000256" key="8">
    <source>
        <dbReference type="ARBA" id="ARBA00022723"/>
    </source>
</evidence>
<dbReference type="Gene3D" id="3.20.20.70">
    <property type="entry name" value="Aldolase class I"/>
    <property type="match status" value="1"/>
</dbReference>
<evidence type="ECO:0000256" key="1">
    <source>
        <dbReference type="ARBA" id="ARBA00001782"/>
    </source>
</evidence>
<feature type="binding site" evidence="10">
    <location>
        <begin position="180"/>
        <end position="182"/>
    </location>
    <ligand>
        <name>substrate</name>
    </ligand>
</feature>
<comment type="cofactor">
    <cofactor evidence="4">
        <name>Zn(2+)</name>
        <dbReference type="ChEBI" id="CHEBI:29105"/>
    </cofactor>
</comment>
<feature type="binding site" evidence="10 13">
    <location>
        <position position="38"/>
    </location>
    <ligand>
        <name>a divalent metal cation</name>
        <dbReference type="ChEBI" id="CHEBI:60240"/>
    </ligand>
</feature>
<comment type="similarity">
    <text evidence="6 10 11">Belongs to the ribulose-phosphate 3-epimerase family.</text>
</comment>
<keyword evidence="13" id="KW-0464">Manganese</keyword>
<dbReference type="GO" id="GO:0006098">
    <property type="term" value="P:pentose-phosphate shunt"/>
    <property type="evidence" value="ECO:0007669"/>
    <property type="project" value="UniProtKB-UniRule"/>
</dbReference>
<feature type="binding site" evidence="10 14">
    <location>
        <position position="71"/>
    </location>
    <ligand>
        <name>substrate</name>
    </ligand>
</feature>
<feature type="binding site" evidence="14">
    <location>
        <begin position="202"/>
        <end position="203"/>
    </location>
    <ligand>
        <name>substrate</name>
    </ligand>
</feature>
<evidence type="ECO:0000256" key="11">
    <source>
        <dbReference type="PIRNR" id="PIRNR001461"/>
    </source>
</evidence>
<feature type="binding site" evidence="10 14">
    <location>
        <begin position="147"/>
        <end position="150"/>
    </location>
    <ligand>
        <name>substrate</name>
    </ligand>
</feature>
<dbReference type="InterPro" id="IPR026019">
    <property type="entry name" value="Ribul_P_3_epim"/>
</dbReference>
<evidence type="ECO:0000256" key="13">
    <source>
        <dbReference type="PIRSR" id="PIRSR001461-2"/>
    </source>
</evidence>
<comment type="pathway">
    <text evidence="10">Carbohydrate degradation.</text>
</comment>
<dbReference type="HAMAP" id="MF_02227">
    <property type="entry name" value="RPE"/>
    <property type="match status" value="1"/>
</dbReference>
<proteinExistence type="inferred from homology"/>
<dbReference type="PIRSF" id="PIRSF001461">
    <property type="entry name" value="RPE"/>
    <property type="match status" value="1"/>
</dbReference>
<evidence type="ECO:0000256" key="4">
    <source>
        <dbReference type="ARBA" id="ARBA00001947"/>
    </source>
</evidence>
<feature type="binding site" evidence="10 14">
    <location>
        <position position="13"/>
    </location>
    <ligand>
        <name>substrate</name>
    </ligand>
</feature>
<dbReference type="Proteomes" id="UP000553706">
    <property type="component" value="Unassembled WGS sequence"/>
</dbReference>
<feature type="binding site" evidence="14">
    <location>
        <position position="182"/>
    </location>
    <ligand>
        <name>substrate</name>
    </ligand>
</feature>
<dbReference type="Pfam" id="PF00834">
    <property type="entry name" value="Ribul_P_3_epim"/>
    <property type="match status" value="1"/>
</dbReference>
<keyword evidence="13" id="KW-0170">Cobalt</keyword>
<evidence type="ECO:0000313" key="15">
    <source>
        <dbReference type="EMBL" id="MBB5372651.1"/>
    </source>
</evidence>
<organism evidence="15 16">
    <name type="scientific">Acidocella aromatica</name>
    <dbReference type="NCBI Taxonomy" id="1303579"/>
    <lineage>
        <taxon>Bacteria</taxon>
        <taxon>Pseudomonadati</taxon>
        <taxon>Pseudomonadota</taxon>
        <taxon>Alphaproteobacteria</taxon>
        <taxon>Acetobacterales</taxon>
        <taxon>Acidocellaceae</taxon>
        <taxon>Acidocella</taxon>
    </lineage>
</organism>
<dbReference type="GO" id="GO:0005737">
    <property type="term" value="C:cytoplasm"/>
    <property type="evidence" value="ECO:0007669"/>
    <property type="project" value="UniProtKB-ARBA"/>
</dbReference>
<dbReference type="RefSeq" id="WP_183265657.1">
    <property type="nucleotide sequence ID" value="NZ_JACHFJ010000002.1"/>
</dbReference>
<comment type="cofactor">
    <cofactor evidence="2">
        <name>Mn(2+)</name>
        <dbReference type="ChEBI" id="CHEBI:29035"/>
    </cofactor>
</comment>
<dbReference type="InterPro" id="IPR013785">
    <property type="entry name" value="Aldolase_TIM"/>
</dbReference>
<evidence type="ECO:0000256" key="2">
    <source>
        <dbReference type="ARBA" id="ARBA00001936"/>
    </source>
</evidence>
<dbReference type="GO" id="GO:0046872">
    <property type="term" value="F:metal ion binding"/>
    <property type="evidence" value="ECO:0007669"/>
    <property type="project" value="UniProtKB-UniRule"/>
</dbReference>
<feature type="active site" description="Proton donor" evidence="10 12">
    <location>
        <position position="180"/>
    </location>
</feature>
<comment type="cofactor">
    <cofactor evidence="10 13">
        <name>a divalent metal cation</name>
        <dbReference type="ChEBI" id="CHEBI:60240"/>
    </cofactor>
    <text evidence="10 13">Binds 1 divalent metal cation per subunit.</text>
</comment>
<accession>A0A840VM30</accession>
<name>A0A840VM30_9PROT</name>
<keyword evidence="10 11" id="KW-0119">Carbohydrate metabolism</keyword>
<dbReference type="InterPro" id="IPR011060">
    <property type="entry name" value="RibuloseP-bd_barrel"/>
</dbReference>
<feature type="binding site" evidence="10 13">
    <location>
        <position position="180"/>
    </location>
    <ligand>
        <name>a divalent metal cation</name>
        <dbReference type="ChEBI" id="CHEBI:60240"/>
    </ligand>
</feature>
<dbReference type="GO" id="GO:0004750">
    <property type="term" value="F:D-ribulose-phosphate 3-epimerase activity"/>
    <property type="evidence" value="ECO:0007669"/>
    <property type="project" value="UniProtKB-UniRule"/>
</dbReference>
<evidence type="ECO:0000256" key="3">
    <source>
        <dbReference type="ARBA" id="ARBA00001941"/>
    </source>
</evidence>
<comment type="cofactor">
    <cofactor evidence="5">
        <name>Fe(2+)</name>
        <dbReference type="ChEBI" id="CHEBI:29033"/>
    </cofactor>
</comment>
<comment type="catalytic activity">
    <reaction evidence="1 10 11">
        <text>D-ribulose 5-phosphate = D-xylulose 5-phosphate</text>
        <dbReference type="Rhea" id="RHEA:13677"/>
        <dbReference type="ChEBI" id="CHEBI:57737"/>
        <dbReference type="ChEBI" id="CHEBI:58121"/>
        <dbReference type="EC" id="5.1.3.1"/>
    </reaction>
</comment>
<sequence>MTTAPNRTLIAPSLLAADFARLGEETRAVEQAGADWLHLDVMDGHFVPNITFGPLVVKALRQHTTMPMDVHLMIAPADPYIVAFAEAGADNISVHPESGPHLHRTLQLIRSLGKKAGVVLNPATPVQTVENVLDLADIIMVMTVNPGFGGQAFLASQLPKIARLREMIDETGRDIVLQIDGGITPKTAPLVLEAGADCLIAGTAVYGAPDYAAAIAALRATGPRPVQAPLVSGG</sequence>
<dbReference type="EMBL" id="JACHFJ010000002">
    <property type="protein sequence ID" value="MBB5372651.1"/>
    <property type="molecule type" value="Genomic_DNA"/>
</dbReference>
<reference evidence="15 16" key="1">
    <citation type="submission" date="2020-08" db="EMBL/GenBank/DDBJ databases">
        <title>Genomic Encyclopedia of Type Strains, Phase IV (KMG-IV): sequencing the most valuable type-strain genomes for metagenomic binning, comparative biology and taxonomic classification.</title>
        <authorList>
            <person name="Goeker M."/>
        </authorList>
    </citation>
    <scope>NUCLEOTIDE SEQUENCE [LARGE SCALE GENOMIC DNA]</scope>
    <source>
        <strain evidence="15 16">DSM 27026</strain>
    </source>
</reference>
<dbReference type="GO" id="GO:0019323">
    <property type="term" value="P:pentose catabolic process"/>
    <property type="evidence" value="ECO:0007669"/>
    <property type="project" value="UniProtKB-UniRule"/>
</dbReference>
<evidence type="ECO:0000256" key="10">
    <source>
        <dbReference type="HAMAP-Rule" id="MF_02227"/>
    </source>
</evidence>
<feature type="binding site" evidence="10 13">
    <location>
        <position position="40"/>
    </location>
    <ligand>
        <name>a divalent metal cation</name>
        <dbReference type="ChEBI" id="CHEBI:60240"/>
    </ligand>
</feature>
<evidence type="ECO:0000256" key="9">
    <source>
        <dbReference type="ARBA" id="ARBA00023235"/>
    </source>
</evidence>
<comment type="caution">
    <text evidence="15">The sequence shown here is derived from an EMBL/GenBank/DDBJ whole genome shotgun (WGS) entry which is preliminary data.</text>
</comment>
<evidence type="ECO:0000256" key="12">
    <source>
        <dbReference type="PIRSR" id="PIRSR001461-1"/>
    </source>
</evidence>
<feature type="binding site" evidence="10 13">
    <location>
        <position position="71"/>
    </location>
    <ligand>
        <name>a divalent metal cation</name>
        <dbReference type="ChEBI" id="CHEBI:60240"/>
    </ligand>
</feature>
<evidence type="ECO:0000256" key="14">
    <source>
        <dbReference type="PIRSR" id="PIRSR001461-3"/>
    </source>
</evidence>
<dbReference type="FunFam" id="3.20.20.70:FF:000004">
    <property type="entry name" value="Ribulose-phosphate 3-epimerase"/>
    <property type="match status" value="1"/>
</dbReference>
<evidence type="ECO:0000256" key="6">
    <source>
        <dbReference type="ARBA" id="ARBA00009541"/>
    </source>
</evidence>
<dbReference type="PROSITE" id="PS01086">
    <property type="entry name" value="RIBUL_P_3_EPIMER_2"/>
    <property type="match status" value="1"/>
</dbReference>